<feature type="binding site" evidence="5">
    <location>
        <position position="175"/>
    </location>
    <ligand>
        <name>glyoxylate</name>
        <dbReference type="ChEBI" id="CHEBI:36655"/>
    </ligand>
</feature>
<keyword evidence="5" id="KW-0285">Flavoprotein</keyword>
<comment type="cofactor">
    <cofactor evidence="1">
        <name>FMN</name>
        <dbReference type="ChEBI" id="CHEBI:58210"/>
    </cofactor>
</comment>
<dbReference type="InterPro" id="IPR037396">
    <property type="entry name" value="FMN_HAD"/>
</dbReference>
<dbReference type="Gene3D" id="3.20.20.70">
    <property type="entry name" value="Aldolase class I"/>
    <property type="match status" value="2"/>
</dbReference>
<keyword evidence="5" id="KW-0288">FMN</keyword>
<protein>
    <recommendedName>
        <fullName evidence="7">FMN hydroxy acid dehydrogenase domain-containing protein</fullName>
    </recommendedName>
</protein>
<feature type="binding site" evidence="5">
    <location>
        <position position="66"/>
    </location>
    <ligand>
        <name>glyoxylate</name>
        <dbReference type="ChEBI" id="CHEBI:36655"/>
    </ligand>
</feature>
<feature type="binding site" evidence="5">
    <location>
        <position position="201"/>
    </location>
    <ligand>
        <name>FMN</name>
        <dbReference type="ChEBI" id="CHEBI:58210"/>
    </ligand>
</feature>
<dbReference type="InterPro" id="IPR008259">
    <property type="entry name" value="FMN_hydac_DH_AS"/>
</dbReference>
<dbReference type="VEuPathDB" id="FungiDB:F4678DRAFT_461027"/>
<evidence type="ECO:0000256" key="5">
    <source>
        <dbReference type="PIRSR" id="PIRSR000138-2"/>
    </source>
</evidence>
<feature type="binding site" evidence="5">
    <location>
        <position position="271"/>
    </location>
    <ligand>
        <name>glyoxylate</name>
        <dbReference type="ChEBI" id="CHEBI:36655"/>
    </ligand>
</feature>
<comment type="caution">
    <text evidence="8">The sequence shown here is derived from an EMBL/GenBank/DDBJ whole genome shotgun (WGS) entry which is preliminary data.</text>
</comment>
<feature type="binding site" evidence="5">
    <location>
        <begin position="305"/>
        <end position="309"/>
    </location>
    <ligand>
        <name>FMN</name>
        <dbReference type="ChEBI" id="CHEBI:58210"/>
    </ligand>
</feature>
<dbReference type="InterPro" id="IPR012133">
    <property type="entry name" value="Alpha-hydoxy_acid_DH_FMN"/>
</dbReference>
<evidence type="ECO:0000313" key="8">
    <source>
        <dbReference type="EMBL" id="KAJ3577446.1"/>
    </source>
</evidence>
<evidence type="ECO:0000259" key="7">
    <source>
        <dbReference type="PROSITE" id="PS51349"/>
    </source>
</evidence>
<feature type="binding site" evidence="5">
    <location>
        <position position="274"/>
    </location>
    <ligand>
        <name>glyoxylate</name>
        <dbReference type="ChEBI" id="CHEBI:36655"/>
    </ligand>
</feature>
<evidence type="ECO:0000256" key="2">
    <source>
        <dbReference type="ARBA" id="ARBA00023002"/>
    </source>
</evidence>
<accession>A0A9W8NIT4</accession>
<dbReference type="Pfam" id="PF01070">
    <property type="entry name" value="FMN_dh"/>
    <property type="match status" value="2"/>
</dbReference>
<feature type="binding site" evidence="5">
    <location>
        <position position="210"/>
    </location>
    <ligand>
        <name>glyoxylate</name>
        <dbReference type="ChEBI" id="CHEBI:36655"/>
    </ligand>
</feature>
<dbReference type="GO" id="GO:0010181">
    <property type="term" value="F:FMN binding"/>
    <property type="evidence" value="ECO:0007669"/>
    <property type="project" value="InterPro"/>
</dbReference>
<comment type="similarity">
    <text evidence="3">Belongs to the FMN-dependent alpha-hydroxy acid dehydrogenase family.</text>
</comment>
<dbReference type="PROSITE" id="PS00557">
    <property type="entry name" value="FMN_HYDROXY_ACID_DH_1"/>
    <property type="match status" value="1"/>
</dbReference>
<feature type="binding site" evidence="5">
    <location>
        <position position="173"/>
    </location>
    <ligand>
        <name>FMN</name>
        <dbReference type="ChEBI" id="CHEBI:58210"/>
    </ligand>
</feature>
<dbReference type="GO" id="GO:0016491">
    <property type="term" value="F:oxidoreductase activity"/>
    <property type="evidence" value="ECO:0007669"/>
    <property type="project" value="UniProtKB-KW"/>
</dbReference>
<keyword evidence="2" id="KW-0560">Oxidoreductase</keyword>
<sequence length="382" mass="41640">MLSLVLSLSLLGGAFAARPFLNEPDTGFDEFFNLADGELASLDDLVGLPDFDAAARRYMPIRNYTYYRNGAAGEWSYRNNLEVFNRYPIKPRTMIDITNIDASLPTTILGHNFSAPFFIAPCARAGFGNIEGERGLVEAAAAEDILYIPSLKATLSTAEIAALKKEDQVTFQQVYLDSDNKATQGVFDDAQANGHQAIVLTIDSPADGNRQRAVRYGVGPDDTTYTLITWDLYDNLRTMTELPIILKGIQTVEDAQIAVERGVPAIYLSNHGGRQIDGARSPLEVAIEIHQQAPEIFSQIEVYADGGVRYGADIVKLLALGVKAVGVGRPFMYANVWGTEGVSRAIQILKRELKVDAGNAGVADLKNIDPGFVIWAPNSYDA</sequence>
<evidence type="ECO:0000256" key="3">
    <source>
        <dbReference type="ARBA" id="ARBA00024042"/>
    </source>
</evidence>
<feature type="binding site" evidence="5">
    <location>
        <begin position="328"/>
        <end position="329"/>
    </location>
    <ligand>
        <name>FMN</name>
        <dbReference type="ChEBI" id="CHEBI:58210"/>
    </ligand>
</feature>
<evidence type="ECO:0000256" key="1">
    <source>
        <dbReference type="ARBA" id="ARBA00001917"/>
    </source>
</evidence>
<dbReference type="EMBL" id="JANPWZ010000368">
    <property type="protein sequence ID" value="KAJ3577446.1"/>
    <property type="molecule type" value="Genomic_DNA"/>
</dbReference>
<name>A0A9W8NIT4_9PEZI</name>
<feature type="binding site" evidence="5">
    <location>
        <position position="247"/>
    </location>
    <ligand>
        <name>FMN</name>
        <dbReference type="ChEBI" id="CHEBI:58210"/>
    </ligand>
</feature>
<evidence type="ECO:0000313" key="9">
    <source>
        <dbReference type="Proteomes" id="UP001148614"/>
    </source>
</evidence>
<dbReference type="SUPFAM" id="SSF51395">
    <property type="entry name" value="FMN-linked oxidoreductases"/>
    <property type="match status" value="1"/>
</dbReference>
<feature type="binding site" evidence="5">
    <location>
        <position position="150"/>
    </location>
    <ligand>
        <name>FMN</name>
        <dbReference type="ChEBI" id="CHEBI:58210"/>
    </ligand>
</feature>
<feature type="binding site" evidence="5">
    <location>
        <position position="269"/>
    </location>
    <ligand>
        <name>FMN</name>
        <dbReference type="ChEBI" id="CHEBI:58210"/>
    </ligand>
</feature>
<keyword evidence="9" id="KW-1185">Reference proteome</keyword>
<evidence type="ECO:0000256" key="4">
    <source>
        <dbReference type="PIRSR" id="PIRSR000138-1"/>
    </source>
</evidence>
<organism evidence="8 9">
    <name type="scientific">Xylaria arbuscula</name>
    <dbReference type="NCBI Taxonomy" id="114810"/>
    <lineage>
        <taxon>Eukaryota</taxon>
        <taxon>Fungi</taxon>
        <taxon>Dikarya</taxon>
        <taxon>Ascomycota</taxon>
        <taxon>Pezizomycotina</taxon>
        <taxon>Sordariomycetes</taxon>
        <taxon>Xylariomycetidae</taxon>
        <taxon>Xylariales</taxon>
        <taxon>Xylariaceae</taxon>
        <taxon>Xylaria</taxon>
    </lineage>
</organism>
<dbReference type="PANTHER" id="PTHR10578:SF140">
    <property type="entry name" value="FMN HYDROXY ACID DEHYDROGENASE DOMAIN-CONTAINING PROTEIN"/>
    <property type="match status" value="1"/>
</dbReference>
<feature type="binding site" evidence="5">
    <location>
        <begin position="121"/>
        <end position="123"/>
    </location>
    <ligand>
        <name>FMN</name>
        <dbReference type="ChEBI" id="CHEBI:58210"/>
    </ligand>
</feature>
<keyword evidence="6" id="KW-0732">Signal</keyword>
<dbReference type="Proteomes" id="UP001148614">
    <property type="component" value="Unassembled WGS sequence"/>
</dbReference>
<dbReference type="InterPro" id="IPR013785">
    <property type="entry name" value="Aldolase_TIM"/>
</dbReference>
<feature type="active site" description="Proton acceptor" evidence="4">
    <location>
        <position position="271"/>
    </location>
</feature>
<dbReference type="AlphaFoldDB" id="A0A9W8NIT4"/>
<feature type="domain" description="FMN hydroxy acid dehydrogenase" evidence="7">
    <location>
        <begin position="40"/>
        <end position="378"/>
    </location>
</feature>
<dbReference type="InterPro" id="IPR000262">
    <property type="entry name" value="FMN-dep_DH"/>
</dbReference>
<dbReference type="PROSITE" id="PS51349">
    <property type="entry name" value="FMN_HYDROXY_ACID_DH_2"/>
    <property type="match status" value="1"/>
</dbReference>
<dbReference type="PANTHER" id="PTHR10578">
    <property type="entry name" value="S -2-HYDROXY-ACID OXIDASE-RELATED"/>
    <property type="match status" value="1"/>
</dbReference>
<evidence type="ECO:0000256" key="6">
    <source>
        <dbReference type="SAM" id="SignalP"/>
    </source>
</evidence>
<feature type="signal peptide" evidence="6">
    <location>
        <begin position="1"/>
        <end position="16"/>
    </location>
</feature>
<feature type="chain" id="PRO_5040852904" description="FMN hydroxy acid dehydrogenase domain-containing protein" evidence="6">
    <location>
        <begin position="17"/>
        <end position="382"/>
    </location>
</feature>
<gene>
    <name evidence="8" type="ORF">NPX13_g3122</name>
</gene>
<proteinExistence type="inferred from homology"/>
<reference evidence="8" key="1">
    <citation type="submission" date="2022-07" db="EMBL/GenBank/DDBJ databases">
        <title>Genome Sequence of Xylaria arbuscula.</title>
        <authorList>
            <person name="Buettner E."/>
        </authorList>
    </citation>
    <scope>NUCLEOTIDE SEQUENCE</scope>
    <source>
        <strain evidence="8">VT107</strain>
    </source>
</reference>
<dbReference type="PIRSF" id="PIRSF000138">
    <property type="entry name" value="Al-hdrx_acd_dh"/>
    <property type="match status" value="1"/>
</dbReference>